<dbReference type="Proteomes" id="UP000004791">
    <property type="component" value="Segment"/>
</dbReference>
<evidence type="ECO:0000313" key="2">
    <source>
        <dbReference type="Proteomes" id="UP000004791"/>
    </source>
</evidence>
<dbReference type="GeneID" id="14016717"/>
<accession>H9D1F6</accession>
<dbReference type="KEGG" id="vg:14016717"/>
<keyword evidence="2" id="KW-1185">Reference proteome</keyword>
<reference evidence="1 2" key="1">
    <citation type="journal article" date="2012" name="J. Virol.">
        <title>Sequence and structural characterization of great salt lake bacteriophage CW02, a member of the T7-like supergroup.</title>
        <authorList>
            <person name="Shen P.S."/>
            <person name="Domek M.J."/>
            <person name="Sanz-Garcia E."/>
            <person name="Makaju A."/>
            <person name="Taylor R.M."/>
            <person name="Hoggan R."/>
            <person name="Culumber M.D."/>
            <person name="Oberg C.J."/>
            <person name="Breakwell D.P."/>
            <person name="Prince J.T."/>
            <person name="Belnap D.M."/>
        </authorList>
    </citation>
    <scope>NUCLEOTIDE SEQUENCE [LARGE SCALE GENOMIC DNA]</scope>
</reference>
<evidence type="ECO:0000313" key="1">
    <source>
        <dbReference type="EMBL" id="AFE86198.1"/>
    </source>
</evidence>
<organism evidence="1 2">
    <name type="scientific">Salinivibrio phage CW02</name>
    <dbReference type="NCBI Taxonomy" id="1161935"/>
    <lineage>
        <taxon>Viruses</taxon>
        <taxon>Duplodnaviria</taxon>
        <taxon>Heunggongvirae</taxon>
        <taxon>Uroviricota</taxon>
        <taxon>Caudoviricetes</taxon>
        <taxon>Zobellviridae</taxon>
        <taxon>Salinovirus</taxon>
        <taxon>Salinovirus utanense</taxon>
    </lineage>
</organism>
<dbReference type="RefSeq" id="YP_007010543.1">
    <property type="nucleotide sequence ID" value="NC_019540.1"/>
</dbReference>
<protein>
    <submittedName>
        <fullName evidence="1">Uncharacterized protein</fullName>
    </submittedName>
</protein>
<sequence>MMMTDVEGLAKSNLNMCCGTLCQPSHIKKYVAHLEEQNEMLRETLGECLFHLAYHGIEIKLDS</sequence>
<dbReference type="EMBL" id="JQ446452">
    <property type="protein sequence ID" value="AFE86198.1"/>
    <property type="molecule type" value="Genomic_DNA"/>
</dbReference>
<name>H9D1F6_9CAUD</name>
<proteinExistence type="predicted"/>